<keyword evidence="3 4" id="KW-0732">Signal</keyword>
<dbReference type="GO" id="GO:0015768">
    <property type="term" value="P:maltose transport"/>
    <property type="evidence" value="ECO:0007669"/>
    <property type="project" value="TreeGrafter"/>
</dbReference>
<accession>A0AAU8ISX8</accession>
<gene>
    <name evidence="5" type="ORF">ABII15_16725</name>
</gene>
<dbReference type="GO" id="GO:0042956">
    <property type="term" value="P:maltodextrin transmembrane transport"/>
    <property type="evidence" value="ECO:0007669"/>
    <property type="project" value="TreeGrafter"/>
</dbReference>
<dbReference type="InterPro" id="IPR006059">
    <property type="entry name" value="SBP"/>
</dbReference>
<evidence type="ECO:0000256" key="3">
    <source>
        <dbReference type="ARBA" id="ARBA00022729"/>
    </source>
</evidence>
<reference evidence="5" key="1">
    <citation type="submission" date="2024-06" db="EMBL/GenBank/DDBJ databases">
        <title>Streptomyces sp. strain HUAS MG91 genome sequences.</title>
        <authorList>
            <person name="Mo P."/>
        </authorList>
    </citation>
    <scope>NUCLEOTIDE SEQUENCE</scope>
    <source>
        <strain evidence="5">HUAS MG91</strain>
    </source>
</reference>
<dbReference type="Gene3D" id="3.40.190.10">
    <property type="entry name" value="Periplasmic binding protein-like II"/>
    <property type="match status" value="2"/>
</dbReference>
<dbReference type="AlphaFoldDB" id="A0AAU8ISX8"/>
<proteinExistence type="inferred from homology"/>
<dbReference type="GO" id="GO:1901982">
    <property type="term" value="F:maltose binding"/>
    <property type="evidence" value="ECO:0007669"/>
    <property type="project" value="TreeGrafter"/>
</dbReference>
<dbReference type="EMBL" id="CP159534">
    <property type="protein sequence ID" value="XCJ71511.1"/>
    <property type="molecule type" value="Genomic_DNA"/>
</dbReference>
<comment type="similarity">
    <text evidence="1">Belongs to the bacterial solute-binding protein 1 family.</text>
</comment>
<evidence type="ECO:0000256" key="1">
    <source>
        <dbReference type="ARBA" id="ARBA00008520"/>
    </source>
</evidence>
<protein>
    <submittedName>
        <fullName evidence="5">Extracellular solute-binding protein</fullName>
    </submittedName>
</protein>
<name>A0AAU8ISX8_9ACTN</name>
<dbReference type="PANTHER" id="PTHR30061">
    <property type="entry name" value="MALTOSE-BINDING PERIPLASMIC PROTEIN"/>
    <property type="match status" value="1"/>
</dbReference>
<evidence type="ECO:0000313" key="5">
    <source>
        <dbReference type="EMBL" id="XCJ71511.1"/>
    </source>
</evidence>
<dbReference type="PROSITE" id="PS51257">
    <property type="entry name" value="PROKAR_LIPOPROTEIN"/>
    <property type="match status" value="1"/>
</dbReference>
<keyword evidence="2" id="KW-0813">Transport</keyword>
<feature type="signal peptide" evidence="4">
    <location>
        <begin position="1"/>
        <end position="20"/>
    </location>
</feature>
<dbReference type="Pfam" id="PF01547">
    <property type="entry name" value="SBP_bac_1"/>
    <property type="match status" value="1"/>
</dbReference>
<dbReference type="GO" id="GO:0055052">
    <property type="term" value="C:ATP-binding cassette (ABC) transporter complex, substrate-binding subunit-containing"/>
    <property type="evidence" value="ECO:0007669"/>
    <property type="project" value="TreeGrafter"/>
</dbReference>
<sequence length="422" mass="44833">MRRRRFLLRTAGLSGAGALALSGCGAGGDDDADTLDVLLAGYDGTVGTSIEKRWNAAVRAFEKKHPAITVKVERVPFLKLDATLARRVKDGRAPDISEGNFFAPYAEEGMLYSADQLFDIPVQANFISSFADAGKVDSVQYGLPTQASAPRLFYNKALFQQAGLTRAPASWAELRSCADALRRIGVATPYALTFGPEAAEDELLAWLLAGDGGYASVSGYDFASTENVATLTWLRDKLVVPGLAGADPAKLTRTQAYAQFLQGRAGMLLAHPVLLSAATQAGLKFATAPFPKRDGDGAAPPVGLNDWLMAFKANDRLPAAKKFLTFLFTSPAARTYGSDTGTLPATASDSDELQEDPSMRALWPFAHALPDAEFHPVGLRSWATVRGAVRQRIGQAVAPGNSPSHVLEALDQVGSSALRSSA</sequence>
<dbReference type="RefSeq" id="WP_353943124.1">
    <property type="nucleotide sequence ID" value="NZ_CP159534.1"/>
</dbReference>
<evidence type="ECO:0000256" key="2">
    <source>
        <dbReference type="ARBA" id="ARBA00022448"/>
    </source>
</evidence>
<dbReference type="SUPFAM" id="SSF53850">
    <property type="entry name" value="Periplasmic binding protein-like II"/>
    <property type="match status" value="1"/>
</dbReference>
<evidence type="ECO:0000256" key="4">
    <source>
        <dbReference type="SAM" id="SignalP"/>
    </source>
</evidence>
<feature type="chain" id="PRO_5043537898" evidence="4">
    <location>
        <begin position="21"/>
        <end position="422"/>
    </location>
</feature>
<dbReference type="PANTHER" id="PTHR30061:SF50">
    <property type="entry name" value="MALTOSE_MALTODEXTRIN-BINDING PERIPLASMIC PROTEIN"/>
    <property type="match status" value="1"/>
</dbReference>
<organism evidence="5">
    <name type="scientific">Streptomyces tabacisoli</name>
    <dbReference type="NCBI Taxonomy" id="3156398"/>
    <lineage>
        <taxon>Bacteria</taxon>
        <taxon>Bacillati</taxon>
        <taxon>Actinomycetota</taxon>
        <taxon>Actinomycetes</taxon>
        <taxon>Kitasatosporales</taxon>
        <taxon>Streptomycetaceae</taxon>
        <taxon>Streptomyces</taxon>
    </lineage>
</organism>
<dbReference type="KEGG" id="stac:ABII15_16725"/>